<keyword evidence="4" id="KW-0804">Transcription</keyword>
<evidence type="ECO:0000256" key="5">
    <source>
        <dbReference type="ARBA" id="ARBA00023242"/>
    </source>
</evidence>
<keyword evidence="2" id="KW-0805">Transcription regulation</keyword>
<accession>A0AAP0P4R6</accession>
<organism evidence="8 9">
    <name type="scientific">Stephania japonica</name>
    <dbReference type="NCBI Taxonomy" id="461633"/>
    <lineage>
        <taxon>Eukaryota</taxon>
        <taxon>Viridiplantae</taxon>
        <taxon>Streptophyta</taxon>
        <taxon>Embryophyta</taxon>
        <taxon>Tracheophyta</taxon>
        <taxon>Spermatophyta</taxon>
        <taxon>Magnoliopsida</taxon>
        <taxon>Ranunculales</taxon>
        <taxon>Menispermaceae</taxon>
        <taxon>Menispermoideae</taxon>
        <taxon>Cissampelideae</taxon>
        <taxon>Stephania</taxon>
    </lineage>
</organism>
<dbReference type="PANTHER" id="PTHR11969">
    <property type="entry name" value="MAX DIMERIZATION, MAD"/>
    <property type="match status" value="1"/>
</dbReference>
<dbReference type="EMBL" id="JBBNAE010000004">
    <property type="protein sequence ID" value="KAK9130134.1"/>
    <property type="molecule type" value="Genomic_DNA"/>
</dbReference>
<dbReference type="InterPro" id="IPR036638">
    <property type="entry name" value="HLH_DNA-bd_sf"/>
</dbReference>
<evidence type="ECO:0000259" key="7">
    <source>
        <dbReference type="PROSITE" id="PS50888"/>
    </source>
</evidence>
<evidence type="ECO:0000256" key="3">
    <source>
        <dbReference type="ARBA" id="ARBA00023125"/>
    </source>
</evidence>
<dbReference type="AlphaFoldDB" id="A0AAP0P4R6"/>
<dbReference type="Pfam" id="PF00010">
    <property type="entry name" value="HLH"/>
    <property type="match status" value="1"/>
</dbReference>
<keyword evidence="5" id="KW-0539">Nucleus</keyword>
<dbReference type="GO" id="GO:0000981">
    <property type="term" value="F:DNA-binding transcription factor activity, RNA polymerase II-specific"/>
    <property type="evidence" value="ECO:0007669"/>
    <property type="project" value="TreeGrafter"/>
</dbReference>
<dbReference type="SUPFAM" id="SSF47459">
    <property type="entry name" value="HLH, helix-loop-helix DNA-binding domain"/>
    <property type="match status" value="1"/>
</dbReference>
<protein>
    <recommendedName>
        <fullName evidence="7">BHLH domain-containing protein</fullName>
    </recommendedName>
</protein>
<dbReference type="InterPro" id="IPR011598">
    <property type="entry name" value="bHLH_dom"/>
</dbReference>
<evidence type="ECO:0000256" key="1">
    <source>
        <dbReference type="ARBA" id="ARBA00004123"/>
    </source>
</evidence>
<evidence type="ECO:0000256" key="4">
    <source>
        <dbReference type="ARBA" id="ARBA00023163"/>
    </source>
</evidence>
<dbReference type="GO" id="GO:0005634">
    <property type="term" value="C:nucleus"/>
    <property type="evidence" value="ECO:0007669"/>
    <property type="project" value="UniProtKB-SubCell"/>
</dbReference>
<proteinExistence type="predicted"/>
<keyword evidence="9" id="KW-1185">Reference proteome</keyword>
<evidence type="ECO:0000313" key="9">
    <source>
        <dbReference type="Proteomes" id="UP001417504"/>
    </source>
</evidence>
<feature type="region of interest" description="Disordered" evidence="6">
    <location>
        <begin position="44"/>
        <end position="63"/>
    </location>
</feature>
<evidence type="ECO:0000256" key="2">
    <source>
        <dbReference type="ARBA" id="ARBA00023015"/>
    </source>
</evidence>
<name>A0AAP0P4R6_9MAGN</name>
<comment type="subcellular location">
    <subcellularLocation>
        <location evidence="1">Nucleus</location>
    </subcellularLocation>
</comment>
<dbReference type="PROSITE" id="PS50888">
    <property type="entry name" value="BHLH"/>
    <property type="match status" value="1"/>
</dbReference>
<feature type="domain" description="BHLH" evidence="7">
    <location>
        <begin position="1"/>
        <end position="36"/>
    </location>
</feature>
<dbReference type="GO" id="GO:0046983">
    <property type="term" value="F:protein dimerization activity"/>
    <property type="evidence" value="ECO:0007669"/>
    <property type="project" value="InterPro"/>
</dbReference>
<dbReference type="Proteomes" id="UP001417504">
    <property type="component" value="Unassembled WGS sequence"/>
</dbReference>
<keyword evidence="3" id="KW-0238">DNA-binding</keyword>
<sequence length="187" mass="20846">MNDYLSVLRSLMPPSYVQRSDQASIVGGAINFLKELEQLQQSLESQKRLRKPPADSAGSPASAGSHFPNLFTFPHYYTNNNSAGSTQSMAEDRSGVANIEVTKVESHASVKIVSKRRPKQLLRMAVEFQKLRLTILHLTVTTVDRMVHYSFSVKVEEDCQLTSVDDISMAVYQVLDRINEESGGSDH</sequence>
<gene>
    <name evidence="8" type="ORF">Sjap_010621</name>
</gene>
<dbReference type="GO" id="GO:0000978">
    <property type="term" value="F:RNA polymerase II cis-regulatory region sequence-specific DNA binding"/>
    <property type="evidence" value="ECO:0007669"/>
    <property type="project" value="TreeGrafter"/>
</dbReference>
<evidence type="ECO:0000256" key="6">
    <source>
        <dbReference type="SAM" id="MobiDB-lite"/>
    </source>
</evidence>
<comment type="caution">
    <text evidence="8">The sequence shown here is derived from an EMBL/GenBank/DDBJ whole genome shotgun (WGS) entry which is preliminary data.</text>
</comment>
<evidence type="ECO:0000313" key="8">
    <source>
        <dbReference type="EMBL" id="KAK9130134.1"/>
    </source>
</evidence>
<dbReference type="Gene3D" id="4.10.280.10">
    <property type="entry name" value="Helix-loop-helix DNA-binding domain"/>
    <property type="match status" value="1"/>
</dbReference>
<feature type="compositionally biased region" description="Low complexity" evidence="6">
    <location>
        <begin position="54"/>
        <end position="63"/>
    </location>
</feature>
<reference evidence="8 9" key="1">
    <citation type="submission" date="2024-01" db="EMBL/GenBank/DDBJ databases">
        <title>Genome assemblies of Stephania.</title>
        <authorList>
            <person name="Yang L."/>
        </authorList>
    </citation>
    <scope>NUCLEOTIDE SEQUENCE [LARGE SCALE GENOMIC DNA]</scope>
    <source>
        <strain evidence="8">QJT</strain>
        <tissue evidence="8">Leaf</tissue>
    </source>
</reference>
<dbReference type="PANTHER" id="PTHR11969:SF54">
    <property type="entry name" value="MAD-LIKE PROTEIN 1"/>
    <property type="match status" value="1"/>
</dbReference>